<dbReference type="RefSeq" id="WP_129386229.1">
    <property type="nucleotide sequence ID" value="NZ_CP035494.1"/>
</dbReference>
<dbReference type="EMBL" id="CP035494">
    <property type="protein sequence ID" value="QAY59229.1"/>
    <property type="molecule type" value="Genomic_DNA"/>
</dbReference>
<name>A0A4P6EDS7_9MICO</name>
<dbReference type="InterPro" id="IPR036894">
    <property type="entry name" value="YbaB-like_sf"/>
</dbReference>
<evidence type="ECO:0000313" key="2">
    <source>
        <dbReference type="Proteomes" id="UP000293995"/>
    </source>
</evidence>
<dbReference type="AlphaFoldDB" id="A0A4P6EDS7"/>
<accession>A0A4P6EDS7</accession>
<reference evidence="1 2" key="1">
    <citation type="submission" date="2019-01" db="EMBL/GenBank/DDBJ databases">
        <title>Genome sequencing of strain DFW100M-13.</title>
        <authorList>
            <person name="Heo J."/>
            <person name="Kim S.-J."/>
            <person name="Kim J.-S."/>
            <person name="Hong S.-B."/>
            <person name="Kwon S.-W."/>
        </authorList>
    </citation>
    <scope>NUCLEOTIDE SEQUENCE [LARGE SCALE GENOMIC DNA]</scope>
    <source>
        <strain evidence="1 2">DFW100M-13</strain>
    </source>
</reference>
<dbReference type="Pfam" id="PF02575">
    <property type="entry name" value="YbaB_DNA_bd"/>
    <property type="match status" value="1"/>
</dbReference>
<sequence>MSMESAADILMAIGAQLQRAQEVSVVAERLSDELARLRGVGETDEGEVSVTVDHNGLILDVALNDDALAQGGPHAAALVMQAMHRAIEDVQRKGQPLRDAILQPHLTPPLRTDLGDKLDELYDRIDRIDRRTQDDSQEER</sequence>
<dbReference type="KEGG" id="mprt:ET475_03955"/>
<dbReference type="InterPro" id="IPR004401">
    <property type="entry name" value="YbaB/EbfC"/>
</dbReference>
<keyword evidence="2" id="KW-1185">Reference proteome</keyword>
<proteinExistence type="predicted"/>
<gene>
    <name evidence="1" type="ORF">ET475_03955</name>
</gene>
<keyword evidence="1" id="KW-0238">DNA-binding</keyword>
<dbReference type="Proteomes" id="UP000293995">
    <property type="component" value="Chromosome"/>
</dbReference>
<organism evidence="1 2">
    <name type="scientific">Microbacterium protaetiae</name>
    <dbReference type="NCBI Taxonomy" id="2509458"/>
    <lineage>
        <taxon>Bacteria</taxon>
        <taxon>Bacillati</taxon>
        <taxon>Actinomycetota</taxon>
        <taxon>Actinomycetes</taxon>
        <taxon>Micrococcales</taxon>
        <taxon>Microbacteriaceae</taxon>
        <taxon>Microbacterium</taxon>
    </lineage>
</organism>
<dbReference type="OrthoDB" id="5081089at2"/>
<dbReference type="Gene3D" id="3.30.1310.10">
    <property type="entry name" value="Nucleoid-associated protein YbaB-like domain"/>
    <property type="match status" value="1"/>
</dbReference>
<evidence type="ECO:0000313" key="1">
    <source>
        <dbReference type="EMBL" id="QAY59229.1"/>
    </source>
</evidence>
<dbReference type="SUPFAM" id="SSF82607">
    <property type="entry name" value="YbaB-like"/>
    <property type="match status" value="1"/>
</dbReference>
<dbReference type="GO" id="GO:0003677">
    <property type="term" value="F:DNA binding"/>
    <property type="evidence" value="ECO:0007669"/>
    <property type="project" value="UniProtKB-KW"/>
</dbReference>
<protein>
    <submittedName>
        <fullName evidence="1">YbaB/EbfC family DNA-binding protein</fullName>
    </submittedName>
</protein>